<accession>A0A1E3NUM2</accession>
<dbReference type="AlphaFoldDB" id="A0A1E3NUM2"/>
<gene>
    <name evidence="3" type="ORF">WICANDRAFT_65761</name>
</gene>
<evidence type="ECO:0000313" key="4">
    <source>
        <dbReference type="Proteomes" id="UP000094112"/>
    </source>
</evidence>
<feature type="coiled-coil region" evidence="1">
    <location>
        <begin position="269"/>
        <end position="310"/>
    </location>
</feature>
<name>A0A1E3NUM2_WICAA</name>
<feature type="compositionally biased region" description="Polar residues" evidence="2">
    <location>
        <begin position="38"/>
        <end position="54"/>
    </location>
</feature>
<dbReference type="RefSeq" id="XP_019036086.1">
    <property type="nucleotide sequence ID" value="XM_019183983.1"/>
</dbReference>
<dbReference type="GeneID" id="30201229"/>
<keyword evidence="1" id="KW-0175">Coiled coil</keyword>
<dbReference type="OrthoDB" id="10664957at2759"/>
<evidence type="ECO:0000256" key="1">
    <source>
        <dbReference type="SAM" id="Coils"/>
    </source>
</evidence>
<protein>
    <submittedName>
        <fullName evidence="3">Uncharacterized protein</fullName>
    </submittedName>
</protein>
<keyword evidence="4" id="KW-1185">Reference proteome</keyword>
<dbReference type="EMBL" id="KV454215">
    <property type="protein sequence ID" value="ODQ56879.1"/>
    <property type="molecule type" value="Genomic_DNA"/>
</dbReference>
<reference evidence="3 4" key="1">
    <citation type="journal article" date="2016" name="Proc. Natl. Acad. Sci. U.S.A.">
        <title>Comparative genomics of biotechnologically important yeasts.</title>
        <authorList>
            <person name="Riley R."/>
            <person name="Haridas S."/>
            <person name="Wolfe K.H."/>
            <person name="Lopes M.R."/>
            <person name="Hittinger C.T."/>
            <person name="Goeker M."/>
            <person name="Salamov A.A."/>
            <person name="Wisecaver J.H."/>
            <person name="Long T.M."/>
            <person name="Calvey C.H."/>
            <person name="Aerts A.L."/>
            <person name="Barry K.W."/>
            <person name="Choi C."/>
            <person name="Clum A."/>
            <person name="Coughlan A.Y."/>
            <person name="Deshpande S."/>
            <person name="Douglass A.P."/>
            <person name="Hanson S.J."/>
            <person name="Klenk H.-P."/>
            <person name="LaButti K.M."/>
            <person name="Lapidus A."/>
            <person name="Lindquist E.A."/>
            <person name="Lipzen A.M."/>
            <person name="Meier-Kolthoff J.P."/>
            <person name="Ohm R.A."/>
            <person name="Otillar R.P."/>
            <person name="Pangilinan J.L."/>
            <person name="Peng Y."/>
            <person name="Rokas A."/>
            <person name="Rosa C.A."/>
            <person name="Scheuner C."/>
            <person name="Sibirny A.A."/>
            <person name="Slot J.C."/>
            <person name="Stielow J.B."/>
            <person name="Sun H."/>
            <person name="Kurtzman C.P."/>
            <person name="Blackwell M."/>
            <person name="Grigoriev I.V."/>
            <person name="Jeffries T.W."/>
        </authorList>
    </citation>
    <scope>NUCLEOTIDE SEQUENCE [LARGE SCALE GENOMIC DNA]</scope>
    <source>
        <strain evidence="4">ATCC 58044 / CBS 1984 / NCYC 433 / NRRL Y-366-8</strain>
    </source>
</reference>
<feature type="region of interest" description="Disordered" evidence="2">
    <location>
        <begin position="38"/>
        <end position="63"/>
    </location>
</feature>
<proteinExistence type="predicted"/>
<evidence type="ECO:0000313" key="3">
    <source>
        <dbReference type="EMBL" id="ODQ56879.1"/>
    </source>
</evidence>
<evidence type="ECO:0000256" key="2">
    <source>
        <dbReference type="SAM" id="MobiDB-lite"/>
    </source>
</evidence>
<dbReference type="Proteomes" id="UP000094112">
    <property type="component" value="Unassembled WGS sequence"/>
</dbReference>
<sequence>MTSISPDRNTVYDYDLSTLSNIRLDNRRAKQKLSNNVLHQANPSATNRYNYNPTRSRKSKHDYQLDETADPIRLFKDSPSPNKYDYKYNNISPFKYNSSISRKYDIDSSLLEKDNLKYLDRDYYSNGSKLNEQKRERFLDSINSANNTKFSNRQSSHYDVSPVRDTITRKPYEDLGFRPRNKDIGIPNLKPDNYYSNPFSKSPIKAGTSGFSKSDIYNDNIDPDRLDRESEEQLRNYDKRFQHLVDKYQLDELSAHEDKIASSEPESKLDRYRSMIRKLQAQNQQEANNNQQLKEKITELEKFIEFLESNFDQLYKRSGILKLEKHDIHRKNQELIFINNYYKSLLRKQKIYKQSEDTTISLLDHKFEDDDSTTQLLINFNTTKPSATFNKLSSIKKFRALGFAVLASVKLQHRLQHRQAYIKKVHDLMGF</sequence>
<organism evidence="3 4">
    <name type="scientific">Wickerhamomyces anomalus (strain ATCC 58044 / CBS 1984 / NCYC 433 / NRRL Y-366-8)</name>
    <name type="common">Yeast</name>
    <name type="synonym">Hansenula anomala</name>
    <dbReference type="NCBI Taxonomy" id="683960"/>
    <lineage>
        <taxon>Eukaryota</taxon>
        <taxon>Fungi</taxon>
        <taxon>Dikarya</taxon>
        <taxon>Ascomycota</taxon>
        <taxon>Saccharomycotina</taxon>
        <taxon>Saccharomycetes</taxon>
        <taxon>Phaffomycetales</taxon>
        <taxon>Wickerhamomycetaceae</taxon>
        <taxon>Wickerhamomyces</taxon>
    </lineage>
</organism>